<organism evidence="5 6">
    <name type="scientific">Brevibacillus panacihumi</name>
    <dbReference type="NCBI Taxonomy" id="497735"/>
    <lineage>
        <taxon>Bacteria</taxon>
        <taxon>Bacillati</taxon>
        <taxon>Bacillota</taxon>
        <taxon>Bacilli</taxon>
        <taxon>Bacillales</taxon>
        <taxon>Paenibacillaceae</taxon>
        <taxon>Brevibacillus</taxon>
    </lineage>
</organism>
<keyword evidence="2" id="KW-0378">Hydrolase</keyword>
<dbReference type="AlphaFoldDB" id="A0A3M8CU95"/>
<dbReference type="SUPFAM" id="SSF55031">
    <property type="entry name" value="Bacterial exopeptidase dimerisation domain"/>
    <property type="match status" value="1"/>
</dbReference>
<dbReference type="Gene3D" id="3.40.630.10">
    <property type="entry name" value="Zn peptidases"/>
    <property type="match status" value="1"/>
</dbReference>
<dbReference type="PANTHER" id="PTHR43808:SF9">
    <property type="entry name" value="BLL0789 PROTEIN"/>
    <property type="match status" value="1"/>
</dbReference>
<dbReference type="PANTHER" id="PTHR43808">
    <property type="entry name" value="ACETYLORNITHINE DEACETYLASE"/>
    <property type="match status" value="1"/>
</dbReference>
<comment type="caution">
    <text evidence="5">The sequence shown here is derived from an EMBL/GenBank/DDBJ whole genome shotgun (WGS) entry which is preliminary data.</text>
</comment>
<evidence type="ECO:0000259" key="4">
    <source>
        <dbReference type="Pfam" id="PF07687"/>
    </source>
</evidence>
<evidence type="ECO:0000313" key="6">
    <source>
        <dbReference type="Proteomes" id="UP000281915"/>
    </source>
</evidence>
<evidence type="ECO:0000256" key="3">
    <source>
        <dbReference type="PIRSR" id="PIRSR037238-1"/>
    </source>
</evidence>
<dbReference type="GO" id="GO:0046872">
    <property type="term" value="F:metal ion binding"/>
    <property type="evidence" value="ECO:0007669"/>
    <property type="project" value="UniProtKB-KW"/>
</dbReference>
<dbReference type="InterPro" id="IPR017150">
    <property type="entry name" value="Pept_M20_glutamate_carboxypep"/>
</dbReference>
<reference evidence="5 6" key="1">
    <citation type="submission" date="2018-10" db="EMBL/GenBank/DDBJ databases">
        <title>Phylogenomics of Brevibacillus.</title>
        <authorList>
            <person name="Dunlap C."/>
        </authorList>
    </citation>
    <scope>NUCLEOTIDE SEQUENCE [LARGE SCALE GENOMIC DNA]</scope>
    <source>
        <strain evidence="5 6">JCM 15085</strain>
    </source>
</reference>
<name>A0A3M8CU95_9BACL</name>
<evidence type="ECO:0000256" key="2">
    <source>
        <dbReference type="ARBA" id="ARBA00022801"/>
    </source>
</evidence>
<sequence>MENWTSYFQELMPEIVEELRTYVEMETPTHNKEAVDRLGSLLVERFAALGCRVDVIQQREYGNPLRIEYGSGDEQILILGHFDTVKEIGTLQREPWRIEDGRAYGPGTYDMKAGIVFSYFALRTIIEKGLPLQNKLVFFWNTDEETGSLASEHLIKEEARKSKCVLVIEPAAGNGALKTSRKGGGDFILKVRGQAAHAGNDHAKGINAIEELAHHVLNIQSWTDYALGTTLSVGTIKGGSASNVVPDEAEAVIDVRVQTIQESERIDRLMRQLSPVLPKASLIVEGGITKPPMERTKGTEELFRLAQSQAKLEGIELDEIGVGGTSDGNFAAATGTPVLDGLGPVGDGAHASHEHIVLSEVPGRIAVLLRLITAL</sequence>
<dbReference type="GO" id="GO:0016787">
    <property type="term" value="F:hydrolase activity"/>
    <property type="evidence" value="ECO:0007669"/>
    <property type="project" value="UniProtKB-KW"/>
</dbReference>
<evidence type="ECO:0000256" key="1">
    <source>
        <dbReference type="ARBA" id="ARBA00022723"/>
    </source>
</evidence>
<accession>A0A3M8CU95</accession>
<dbReference type="Pfam" id="PF01546">
    <property type="entry name" value="Peptidase_M20"/>
    <property type="match status" value="1"/>
</dbReference>
<dbReference type="InterPro" id="IPR050072">
    <property type="entry name" value="Peptidase_M20A"/>
</dbReference>
<dbReference type="CDD" id="cd03885">
    <property type="entry name" value="M20_CPDG2"/>
    <property type="match status" value="1"/>
</dbReference>
<gene>
    <name evidence="5" type="ORF">EDM58_10035</name>
</gene>
<dbReference type="SUPFAM" id="SSF53187">
    <property type="entry name" value="Zn-dependent exopeptidases"/>
    <property type="match status" value="1"/>
</dbReference>
<feature type="domain" description="Peptidase M20 dimerisation" evidence="4">
    <location>
        <begin position="180"/>
        <end position="272"/>
    </location>
</feature>
<protein>
    <submittedName>
        <fullName evidence="5">M20 family peptidase</fullName>
    </submittedName>
</protein>
<feature type="active site" description="Proton acceptor" evidence="3">
    <location>
        <position position="144"/>
    </location>
</feature>
<dbReference type="Proteomes" id="UP000281915">
    <property type="component" value="Unassembled WGS sequence"/>
</dbReference>
<dbReference type="Gene3D" id="3.30.70.360">
    <property type="match status" value="1"/>
</dbReference>
<dbReference type="InterPro" id="IPR002933">
    <property type="entry name" value="Peptidase_M20"/>
</dbReference>
<evidence type="ECO:0000313" key="5">
    <source>
        <dbReference type="EMBL" id="RNB79304.1"/>
    </source>
</evidence>
<dbReference type="Pfam" id="PF07687">
    <property type="entry name" value="M20_dimer"/>
    <property type="match status" value="1"/>
</dbReference>
<dbReference type="InterPro" id="IPR011650">
    <property type="entry name" value="Peptidase_M20_dimer"/>
</dbReference>
<dbReference type="InterPro" id="IPR036264">
    <property type="entry name" value="Bact_exopeptidase_dim_dom"/>
</dbReference>
<proteinExistence type="predicted"/>
<dbReference type="RefSeq" id="WP_122913231.1">
    <property type="nucleotide sequence ID" value="NZ_RHHT01000019.1"/>
</dbReference>
<dbReference type="PIRSF" id="PIRSF037238">
    <property type="entry name" value="Carboxypeptidase_G2"/>
    <property type="match status" value="1"/>
</dbReference>
<feature type="active site" evidence="3">
    <location>
        <position position="83"/>
    </location>
</feature>
<keyword evidence="1" id="KW-0479">Metal-binding</keyword>
<dbReference type="EMBL" id="RHHT01000019">
    <property type="protein sequence ID" value="RNB79304.1"/>
    <property type="molecule type" value="Genomic_DNA"/>
</dbReference>